<accession>A0A1G5I555</accession>
<reference evidence="2 3" key="1">
    <citation type="submission" date="2016-10" db="EMBL/GenBank/DDBJ databases">
        <authorList>
            <person name="de Groot N.N."/>
        </authorList>
    </citation>
    <scope>NUCLEOTIDE SEQUENCE [LARGE SCALE GENOMIC DNA]</scope>
    <source>
        <strain evidence="2 3">CGMCC 1.7031</strain>
    </source>
</reference>
<evidence type="ECO:0000313" key="2">
    <source>
        <dbReference type="EMBL" id="SCY71245.1"/>
    </source>
</evidence>
<keyword evidence="3" id="KW-1185">Reference proteome</keyword>
<dbReference type="Proteomes" id="UP000199354">
    <property type="component" value="Unassembled WGS sequence"/>
</dbReference>
<proteinExistence type="predicted"/>
<sequence>MEQRKTMEEDFRDKLNAREMTPSPAAWDRLDAMLSVAEEKKSRRGYGWLYVAASILGFLTIGGVFLSQSEEVVDQGREVVFEESIVAPQPEPEAVVAPDEPGAIASAEKPNSKAKTSQKKSIINQNPINQPIINQNPVEAVNEIQKPQLIASANQNATERPSVQVDADALLAEAQSALAHPKTSVKVNAKSLLSEVDRDVNLSFREKVRRRAGEVATAVLNRNIE</sequence>
<keyword evidence="1" id="KW-0812">Transmembrane</keyword>
<dbReference type="STRING" id="490189.SAMN02927903_02109"/>
<evidence type="ECO:0000256" key="1">
    <source>
        <dbReference type="SAM" id="Phobius"/>
    </source>
</evidence>
<organism evidence="2 3">
    <name type="scientific">Flavobacterium caeni</name>
    <dbReference type="NCBI Taxonomy" id="490189"/>
    <lineage>
        <taxon>Bacteria</taxon>
        <taxon>Pseudomonadati</taxon>
        <taxon>Bacteroidota</taxon>
        <taxon>Flavobacteriia</taxon>
        <taxon>Flavobacteriales</taxon>
        <taxon>Flavobacteriaceae</taxon>
        <taxon>Flavobacterium</taxon>
    </lineage>
</organism>
<name>A0A1G5I555_9FLAO</name>
<feature type="transmembrane region" description="Helical" evidence="1">
    <location>
        <begin position="48"/>
        <end position="66"/>
    </location>
</feature>
<dbReference type="EMBL" id="FMVF01000009">
    <property type="protein sequence ID" value="SCY71245.1"/>
    <property type="molecule type" value="Genomic_DNA"/>
</dbReference>
<dbReference type="AlphaFoldDB" id="A0A1G5I555"/>
<keyword evidence="1" id="KW-1133">Transmembrane helix</keyword>
<protein>
    <submittedName>
        <fullName evidence="2">Uncharacterized protein</fullName>
    </submittedName>
</protein>
<keyword evidence="1" id="KW-0472">Membrane</keyword>
<dbReference type="OrthoDB" id="1247025at2"/>
<dbReference type="RefSeq" id="WP_091143136.1">
    <property type="nucleotide sequence ID" value="NZ_FMVF01000009.1"/>
</dbReference>
<evidence type="ECO:0000313" key="3">
    <source>
        <dbReference type="Proteomes" id="UP000199354"/>
    </source>
</evidence>
<gene>
    <name evidence="2" type="ORF">SAMN02927903_02109</name>
</gene>